<dbReference type="Pfam" id="PF00528">
    <property type="entry name" value="BPD_transp_1"/>
    <property type="match status" value="1"/>
</dbReference>
<dbReference type="Gene3D" id="1.10.3720.10">
    <property type="entry name" value="MetI-like"/>
    <property type="match status" value="1"/>
</dbReference>
<dbReference type="EMBL" id="VLJN01000012">
    <property type="protein sequence ID" value="TWG86675.1"/>
    <property type="molecule type" value="Genomic_DNA"/>
</dbReference>
<evidence type="ECO:0000313" key="8">
    <source>
        <dbReference type="Proteomes" id="UP000318141"/>
    </source>
</evidence>
<keyword evidence="2 5" id="KW-0812">Transmembrane</keyword>
<dbReference type="InterPro" id="IPR000515">
    <property type="entry name" value="MetI-like"/>
</dbReference>
<proteinExistence type="inferred from homology"/>
<evidence type="ECO:0000256" key="3">
    <source>
        <dbReference type="ARBA" id="ARBA00022989"/>
    </source>
</evidence>
<evidence type="ECO:0000256" key="4">
    <source>
        <dbReference type="ARBA" id="ARBA00023136"/>
    </source>
</evidence>
<dbReference type="PROSITE" id="PS50928">
    <property type="entry name" value="ABC_TM1"/>
    <property type="match status" value="1"/>
</dbReference>
<keyword evidence="3 5" id="KW-1133">Transmembrane helix</keyword>
<dbReference type="PANTHER" id="PTHR30325:SF0">
    <property type="entry name" value="INNER MEMBRANE ABC TRANSPORTER PERMEASE PROTEIN YEJE"/>
    <property type="match status" value="1"/>
</dbReference>
<dbReference type="SUPFAM" id="SSF161098">
    <property type="entry name" value="MetI-like"/>
    <property type="match status" value="1"/>
</dbReference>
<evidence type="ECO:0000313" key="7">
    <source>
        <dbReference type="EMBL" id="TWG86675.1"/>
    </source>
</evidence>
<dbReference type="GO" id="GO:0055085">
    <property type="term" value="P:transmembrane transport"/>
    <property type="evidence" value="ECO:0007669"/>
    <property type="project" value="InterPro"/>
</dbReference>
<keyword evidence="4 5" id="KW-0472">Membrane</keyword>
<dbReference type="Proteomes" id="UP000318141">
    <property type="component" value="Unassembled WGS sequence"/>
</dbReference>
<protein>
    <submittedName>
        <fullName evidence="7">Microcin C transport system permease protein</fullName>
    </submittedName>
</protein>
<feature type="transmembrane region" description="Helical" evidence="5">
    <location>
        <begin position="327"/>
        <end position="349"/>
    </location>
</feature>
<dbReference type="PANTHER" id="PTHR30325">
    <property type="entry name" value="MEMBRANE COMPONENT OF ABC TRANSPORTER"/>
    <property type="match status" value="1"/>
</dbReference>
<dbReference type="InterPro" id="IPR035906">
    <property type="entry name" value="MetI-like_sf"/>
</dbReference>
<dbReference type="CDD" id="cd06261">
    <property type="entry name" value="TM_PBP2"/>
    <property type="match status" value="1"/>
</dbReference>
<evidence type="ECO:0000256" key="2">
    <source>
        <dbReference type="ARBA" id="ARBA00022692"/>
    </source>
</evidence>
<name>A0A562BN06_9BURK</name>
<comment type="caution">
    <text evidence="7">The sequence shown here is derived from an EMBL/GenBank/DDBJ whole genome shotgun (WGS) entry which is preliminary data.</text>
</comment>
<dbReference type="GO" id="GO:0005886">
    <property type="term" value="C:plasma membrane"/>
    <property type="evidence" value="ECO:0007669"/>
    <property type="project" value="UniProtKB-SubCell"/>
</dbReference>
<evidence type="ECO:0000259" key="6">
    <source>
        <dbReference type="PROSITE" id="PS50928"/>
    </source>
</evidence>
<dbReference type="OrthoDB" id="9783218at2"/>
<dbReference type="AlphaFoldDB" id="A0A562BN06"/>
<dbReference type="InterPro" id="IPR025966">
    <property type="entry name" value="OppC_N"/>
</dbReference>
<feature type="transmembrane region" description="Helical" evidence="5">
    <location>
        <begin position="210"/>
        <end position="235"/>
    </location>
</feature>
<organism evidence="7 8">
    <name type="scientific">Cupriavidus gilardii J11</name>
    <dbReference type="NCBI Taxonomy" id="936133"/>
    <lineage>
        <taxon>Bacteria</taxon>
        <taxon>Pseudomonadati</taxon>
        <taxon>Pseudomonadota</taxon>
        <taxon>Betaproteobacteria</taxon>
        <taxon>Burkholderiales</taxon>
        <taxon>Burkholderiaceae</taxon>
        <taxon>Cupriavidus</taxon>
    </lineage>
</organism>
<accession>A0A562BN06</accession>
<sequence length="383" mass="42643">MSATYRAKAGTRSRGAAGDALLHSLSPRQRAWQRFRRNRLGYWSLILFVALFVLSMFAEVLSSDRPLVVKYRGEFYFPIVKTYPETTFDGDFPTPADYLDPFIQQRITTHGNFAIYPPNRYSYDTLNYFAKEPNPAPPSSENWLGTDDRGRDVLARLLYGFRVSVLFGLALTVIGVIVGTLTGALMGFFGGRFDLISQRAIEIWSSMPELYLLIIFASIFEPSLALLIILLSLFGWMGLSDYVRAEFYRNRSLDYVKAARALGLSNVQIMWRHILPNSLTPVITFLPFRMSAAILALTSLDFLGLGVPPTTPSLGELLAQGKANLDAWWISLSTFAVLVVTLLLLTFMGDALRDAFDTRLGLAALRGRVEPKVPADATAGAQP</sequence>
<dbReference type="Pfam" id="PF12911">
    <property type="entry name" value="OppC_N"/>
    <property type="match status" value="1"/>
</dbReference>
<gene>
    <name evidence="7" type="ORF">L602_000200000760</name>
</gene>
<evidence type="ECO:0000256" key="5">
    <source>
        <dbReference type="RuleBase" id="RU363032"/>
    </source>
</evidence>
<keyword evidence="5" id="KW-0813">Transport</keyword>
<reference evidence="7 8" key="1">
    <citation type="submission" date="2019-07" db="EMBL/GenBank/DDBJ databases">
        <title>Genome sequencing of lignin-degrading bacterial isolates.</title>
        <authorList>
            <person name="Gladden J."/>
        </authorList>
    </citation>
    <scope>NUCLEOTIDE SEQUENCE [LARGE SCALE GENOMIC DNA]</scope>
    <source>
        <strain evidence="7 8">J11</strain>
    </source>
</reference>
<comment type="similarity">
    <text evidence="5">Belongs to the binding-protein-dependent transport system permease family.</text>
</comment>
<feature type="transmembrane region" description="Helical" evidence="5">
    <location>
        <begin position="40"/>
        <end position="58"/>
    </location>
</feature>
<keyword evidence="8" id="KW-1185">Reference proteome</keyword>
<feature type="transmembrane region" description="Helical" evidence="5">
    <location>
        <begin position="165"/>
        <end position="189"/>
    </location>
</feature>
<comment type="subcellular location">
    <subcellularLocation>
        <location evidence="1 5">Cell membrane</location>
        <topology evidence="1 5">Multi-pass membrane protein</topology>
    </subcellularLocation>
</comment>
<evidence type="ECO:0000256" key="1">
    <source>
        <dbReference type="ARBA" id="ARBA00004651"/>
    </source>
</evidence>
<feature type="domain" description="ABC transmembrane type-1" evidence="6">
    <location>
        <begin position="161"/>
        <end position="349"/>
    </location>
</feature>
<dbReference type="GO" id="GO:0042884">
    <property type="term" value="P:microcin transport"/>
    <property type="evidence" value="ECO:0007669"/>
    <property type="project" value="TreeGrafter"/>
</dbReference>